<dbReference type="Proteomes" id="UP000002213">
    <property type="component" value="Chromosome"/>
</dbReference>
<evidence type="ECO:0000256" key="1">
    <source>
        <dbReference type="SAM" id="MobiDB-lite"/>
    </source>
</evidence>
<keyword evidence="2" id="KW-0472">Membrane</keyword>
<protein>
    <recommendedName>
        <fullName evidence="5">Transmembrane protein</fullName>
    </recommendedName>
</protein>
<feature type="transmembrane region" description="Helical" evidence="2">
    <location>
        <begin position="53"/>
        <end position="72"/>
    </location>
</feature>
<dbReference type="EMBL" id="CP001630">
    <property type="protein sequence ID" value="ACU35394.1"/>
    <property type="molecule type" value="Genomic_DNA"/>
</dbReference>
<dbReference type="eggNOG" id="ENOG5033X67">
    <property type="taxonomic scope" value="Bacteria"/>
</dbReference>
<dbReference type="KEGG" id="ami:Amir_1443"/>
<gene>
    <name evidence="3" type="ordered locus">Amir_1443</name>
</gene>
<evidence type="ECO:0008006" key="5">
    <source>
        <dbReference type="Google" id="ProtNLM"/>
    </source>
</evidence>
<keyword evidence="2" id="KW-0812">Transmembrane</keyword>
<dbReference type="STRING" id="446462.Amir_1443"/>
<dbReference type="RefSeq" id="WP_015800284.1">
    <property type="nucleotide sequence ID" value="NC_013093.1"/>
</dbReference>
<keyword evidence="4" id="KW-1185">Reference proteome</keyword>
<feature type="transmembrane region" description="Helical" evidence="2">
    <location>
        <begin position="148"/>
        <end position="168"/>
    </location>
</feature>
<feature type="transmembrane region" description="Helical" evidence="2">
    <location>
        <begin position="92"/>
        <end position="110"/>
    </location>
</feature>
<evidence type="ECO:0000256" key="2">
    <source>
        <dbReference type="SAM" id="Phobius"/>
    </source>
</evidence>
<proteinExistence type="predicted"/>
<feature type="transmembrane region" description="Helical" evidence="2">
    <location>
        <begin position="117"/>
        <end position="136"/>
    </location>
</feature>
<organism evidence="3 4">
    <name type="scientific">Actinosynnema mirum (strain ATCC 29888 / DSM 43827 / JCM 3225 / NBRC 14064 / NCIMB 13271 / NRRL B-12336 / IMRU 3971 / 101)</name>
    <dbReference type="NCBI Taxonomy" id="446462"/>
    <lineage>
        <taxon>Bacteria</taxon>
        <taxon>Bacillati</taxon>
        <taxon>Actinomycetota</taxon>
        <taxon>Actinomycetes</taxon>
        <taxon>Pseudonocardiales</taxon>
        <taxon>Pseudonocardiaceae</taxon>
        <taxon>Actinosynnema</taxon>
    </lineage>
</organism>
<sequence length="183" mass="18963">MSGTGARNGAADEERTAGETMSDQHDDDVSGLRDEIDGVGKAAAKRFDPGPGALVIAVCVLAVLVSMVLPWLEEHSGFEVLVTSAPIVPRMFAVTAVVGGVLLSALTLVLRRWALAWVSGLACFAGSVVGVLSIWTTQTTNGHEPGPGPGVGLILAVVAVVVLLVRWLKVAVSRPGFPESERA</sequence>
<evidence type="ECO:0000313" key="3">
    <source>
        <dbReference type="EMBL" id="ACU35394.1"/>
    </source>
</evidence>
<feature type="region of interest" description="Disordered" evidence="1">
    <location>
        <begin position="1"/>
        <end position="30"/>
    </location>
</feature>
<name>C6WAC7_ACTMD</name>
<feature type="compositionally biased region" description="Basic and acidic residues" evidence="1">
    <location>
        <begin position="10"/>
        <end position="30"/>
    </location>
</feature>
<reference evidence="3 4" key="1">
    <citation type="journal article" date="2009" name="Stand. Genomic Sci.">
        <title>Complete genome sequence of Actinosynnema mirum type strain (101).</title>
        <authorList>
            <person name="Land M."/>
            <person name="Lapidus A."/>
            <person name="Mayilraj S."/>
            <person name="Chen F."/>
            <person name="Copeland A."/>
            <person name="Del Rio T.G."/>
            <person name="Nolan M."/>
            <person name="Lucas S."/>
            <person name="Tice H."/>
            <person name="Cheng J.F."/>
            <person name="Chertkov O."/>
            <person name="Bruce D."/>
            <person name="Goodwin L."/>
            <person name="Pitluck S."/>
            <person name="Rohde M."/>
            <person name="Goker M."/>
            <person name="Pati A."/>
            <person name="Ivanova N."/>
            <person name="Mavromatis K."/>
            <person name="Chen A."/>
            <person name="Palaniappan K."/>
            <person name="Hauser L."/>
            <person name="Chang Y.J."/>
            <person name="Jeffries C.C."/>
            <person name="Brettin T."/>
            <person name="Detter J.C."/>
            <person name="Han C."/>
            <person name="Chain P."/>
            <person name="Tindall B.J."/>
            <person name="Bristow J."/>
            <person name="Eisen J.A."/>
            <person name="Markowitz V."/>
            <person name="Hugenholtz P."/>
            <person name="Kyrpides N.C."/>
            <person name="Klenk H.P."/>
        </authorList>
    </citation>
    <scope>NUCLEOTIDE SEQUENCE [LARGE SCALE GENOMIC DNA]</scope>
    <source>
        <strain evidence="4">ATCC 29888 / DSM 43827 / JCM 3225 / NBRC 14064 / NCIMB 13271 / NRRL B-12336 / IMRU 3971 / 101</strain>
    </source>
</reference>
<accession>C6WAC7</accession>
<keyword evidence="2" id="KW-1133">Transmembrane helix</keyword>
<dbReference type="AlphaFoldDB" id="C6WAC7"/>
<evidence type="ECO:0000313" key="4">
    <source>
        <dbReference type="Proteomes" id="UP000002213"/>
    </source>
</evidence>
<dbReference type="HOGENOM" id="CLU_094889_1_1_11"/>